<keyword evidence="2" id="KW-0812">Transmembrane</keyword>
<evidence type="ECO:0000313" key="9">
    <source>
        <dbReference type="Proteomes" id="UP001187192"/>
    </source>
</evidence>
<proteinExistence type="predicted"/>
<evidence type="ECO:0000256" key="6">
    <source>
        <dbReference type="ARBA" id="ARBA00023170"/>
    </source>
</evidence>
<dbReference type="SUPFAM" id="SSF52058">
    <property type="entry name" value="L domain-like"/>
    <property type="match status" value="1"/>
</dbReference>
<comment type="caution">
    <text evidence="8">The sequence shown here is derived from an EMBL/GenBank/DDBJ whole genome shotgun (WGS) entry which is preliminary data.</text>
</comment>
<dbReference type="Pfam" id="PF13855">
    <property type="entry name" value="LRR_8"/>
    <property type="match status" value="1"/>
</dbReference>
<dbReference type="GO" id="GO:0016020">
    <property type="term" value="C:membrane"/>
    <property type="evidence" value="ECO:0007669"/>
    <property type="project" value="UniProtKB-SubCell"/>
</dbReference>
<sequence>MDSGVICEEGRVTRLDLSEAGIDGRLDNSSSLFNLQHLKSLDLSYNYFNSTIPSRIGDLTNLSYLNLANAGFSLVTLDLSSDRMLEGTNLVIPNLSVLVQNLSKLQELRLDGSNILAPWNRWCQALSSSLPNLRVLSLSHCYVPGRLGESLVKLQSLSVVDLGGTNLSSPVPQSFAKFSNLTLLNLPGCGLQGTFP</sequence>
<dbReference type="InterPro" id="IPR032675">
    <property type="entry name" value="LRR_dom_sf"/>
</dbReference>
<evidence type="ECO:0000256" key="7">
    <source>
        <dbReference type="ARBA" id="ARBA00023180"/>
    </source>
</evidence>
<evidence type="ECO:0000256" key="4">
    <source>
        <dbReference type="ARBA" id="ARBA00022989"/>
    </source>
</evidence>
<evidence type="ECO:0000256" key="3">
    <source>
        <dbReference type="ARBA" id="ARBA00022729"/>
    </source>
</evidence>
<evidence type="ECO:0000256" key="2">
    <source>
        <dbReference type="ARBA" id="ARBA00022692"/>
    </source>
</evidence>
<comment type="subcellular location">
    <subcellularLocation>
        <location evidence="1">Membrane</location>
        <topology evidence="1">Single-pass type I membrane protein</topology>
    </subcellularLocation>
</comment>
<organism evidence="8 9">
    <name type="scientific">Ficus carica</name>
    <name type="common">Common fig</name>
    <dbReference type="NCBI Taxonomy" id="3494"/>
    <lineage>
        <taxon>Eukaryota</taxon>
        <taxon>Viridiplantae</taxon>
        <taxon>Streptophyta</taxon>
        <taxon>Embryophyta</taxon>
        <taxon>Tracheophyta</taxon>
        <taxon>Spermatophyta</taxon>
        <taxon>Magnoliopsida</taxon>
        <taxon>eudicotyledons</taxon>
        <taxon>Gunneridae</taxon>
        <taxon>Pentapetalae</taxon>
        <taxon>rosids</taxon>
        <taxon>fabids</taxon>
        <taxon>Rosales</taxon>
        <taxon>Moraceae</taxon>
        <taxon>Ficeae</taxon>
        <taxon>Ficus</taxon>
    </lineage>
</organism>
<reference evidence="8" key="1">
    <citation type="submission" date="2023-07" db="EMBL/GenBank/DDBJ databases">
        <title>draft genome sequence of fig (Ficus carica).</title>
        <authorList>
            <person name="Takahashi T."/>
            <person name="Nishimura K."/>
        </authorList>
    </citation>
    <scope>NUCLEOTIDE SEQUENCE</scope>
</reference>
<name>A0AA88IZW1_FICCA</name>
<accession>A0AA88IZW1</accession>
<keyword evidence="7" id="KW-0325">Glycoprotein</keyword>
<dbReference type="Gene3D" id="3.80.10.10">
    <property type="entry name" value="Ribonuclease Inhibitor"/>
    <property type="match status" value="2"/>
</dbReference>
<keyword evidence="5" id="KW-0472">Membrane</keyword>
<dbReference type="PANTHER" id="PTHR48061">
    <property type="entry name" value="LEUCINE-RICH REPEAT RECEPTOR PROTEIN KINASE EMS1-LIKE-RELATED"/>
    <property type="match status" value="1"/>
</dbReference>
<dbReference type="AlphaFoldDB" id="A0AA88IZW1"/>
<evidence type="ECO:0000313" key="8">
    <source>
        <dbReference type="EMBL" id="GMN59149.1"/>
    </source>
</evidence>
<keyword evidence="9" id="KW-1185">Reference proteome</keyword>
<keyword evidence="3" id="KW-0732">Signal</keyword>
<gene>
    <name evidence="8" type="ORF">TIFTF001_028242</name>
</gene>
<evidence type="ECO:0000256" key="5">
    <source>
        <dbReference type="ARBA" id="ARBA00023136"/>
    </source>
</evidence>
<dbReference type="InterPro" id="IPR046956">
    <property type="entry name" value="RLP23-like"/>
</dbReference>
<dbReference type="Proteomes" id="UP001187192">
    <property type="component" value="Unassembled WGS sequence"/>
</dbReference>
<dbReference type="PANTHER" id="PTHR48061:SF2">
    <property type="entry name" value="RECEPTOR LIKE PROTEIN 30-LIKE"/>
    <property type="match status" value="1"/>
</dbReference>
<dbReference type="InterPro" id="IPR001611">
    <property type="entry name" value="Leu-rich_rpt"/>
</dbReference>
<keyword evidence="4" id="KW-1133">Transmembrane helix</keyword>
<dbReference type="Pfam" id="PF00560">
    <property type="entry name" value="LRR_1"/>
    <property type="match status" value="1"/>
</dbReference>
<evidence type="ECO:0000256" key="1">
    <source>
        <dbReference type="ARBA" id="ARBA00004479"/>
    </source>
</evidence>
<dbReference type="EMBL" id="BTGU01000084">
    <property type="protein sequence ID" value="GMN59149.1"/>
    <property type="molecule type" value="Genomic_DNA"/>
</dbReference>
<protein>
    <submittedName>
        <fullName evidence="8">Uncharacterized protein</fullName>
    </submittedName>
</protein>
<keyword evidence="6" id="KW-0675">Receptor</keyword>